<keyword evidence="10" id="KW-0479">Metal-binding</keyword>
<keyword evidence="22" id="KW-1133">Transmembrane helix</keyword>
<evidence type="ECO:0000256" key="15">
    <source>
        <dbReference type="ARBA" id="ARBA00022786"/>
    </source>
</evidence>
<gene>
    <name evidence="23" type="ORF">CTOB1V02_LOCUS5623</name>
</gene>
<dbReference type="InterPro" id="IPR014009">
    <property type="entry name" value="PIK_FAT"/>
</dbReference>
<dbReference type="InterPro" id="IPR036940">
    <property type="entry name" value="PI3/4_kinase_cat_sf"/>
</dbReference>
<dbReference type="InterPro" id="IPR011009">
    <property type="entry name" value="Kinase-like_dom_sf"/>
</dbReference>
<comment type="catalytic activity">
    <reaction evidence="1">
        <text>S-ubiquitinyl-[E2 ubiquitin-conjugating enzyme]-L-cysteine + [acceptor protein]-L-lysine = [E2 ubiquitin-conjugating enzyme]-L-cysteine + N(6)-ubiquitinyl-[acceptor protein]-L-lysine.</text>
        <dbReference type="EC" id="2.3.2.27"/>
    </reaction>
</comment>
<accession>A0A7R8ZPR0</accession>
<dbReference type="SMART" id="SM00146">
    <property type="entry name" value="PI3Kc"/>
    <property type="match status" value="1"/>
</dbReference>
<keyword evidence="14" id="KW-0418">Kinase</keyword>
<evidence type="ECO:0000256" key="21">
    <source>
        <dbReference type="SAM" id="MobiDB-lite"/>
    </source>
</evidence>
<dbReference type="Pfam" id="PF23593">
    <property type="entry name" value="HEAT_ATR"/>
    <property type="match status" value="1"/>
</dbReference>
<dbReference type="InterPro" id="IPR012993">
    <property type="entry name" value="UME"/>
</dbReference>
<dbReference type="PROSITE" id="PS00916">
    <property type="entry name" value="PI3_4_KINASE_2"/>
    <property type="match status" value="1"/>
</dbReference>
<dbReference type="CDD" id="cd00892">
    <property type="entry name" value="PIKKc_ATR"/>
    <property type="match status" value="1"/>
</dbReference>
<keyword evidence="8" id="KW-0723">Serine/threonine-protein kinase</keyword>
<dbReference type="GO" id="GO:0008270">
    <property type="term" value="F:zinc ion binding"/>
    <property type="evidence" value="ECO:0007669"/>
    <property type="project" value="UniProtKB-KW"/>
</dbReference>
<feature type="transmembrane region" description="Helical" evidence="22">
    <location>
        <begin position="2198"/>
        <end position="2219"/>
    </location>
</feature>
<feature type="compositionally biased region" description="Low complexity" evidence="21">
    <location>
        <begin position="1947"/>
        <end position="1961"/>
    </location>
</feature>
<dbReference type="InterPro" id="IPR003151">
    <property type="entry name" value="PIK-rel_kinase_FAT"/>
</dbReference>
<evidence type="ECO:0000256" key="7">
    <source>
        <dbReference type="ARBA" id="ARBA00012513"/>
    </source>
</evidence>
<dbReference type="GO" id="GO:0005694">
    <property type="term" value="C:chromosome"/>
    <property type="evidence" value="ECO:0007669"/>
    <property type="project" value="TreeGrafter"/>
</dbReference>
<dbReference type="PROSITE" id="PS51190">
    <property type="entry name" value="FATC"/>
    <property type="match status" value="1"/>
</dbReference>
<dbReference type="Pfam" id="PF21361">
    <property type="entry name" value="Sina_ZnF"/>
    <property type="match status" value="1"/>
</dbReference>
<evidence type="ECO:0000256" key="2">
    <source>
        <dbReference type="ARBA" id="ARBA00004123"/>
    </source>
</evidence>
<dbReference type="InterPro" id="IPR056802">
    <property type="entry name" value="ATR-like_M-HEAT"/>
</dbReference>
<dbReference type="GO" id="GO:0016567">
    <property type="term" value="P:protein ubiquitination"/>
    <property type="evidence" value="ECO:0007669"/>
    <property type="project" value="UniProtKB-UniPathway"/>
</dbReference>
<evidence type="ECO:0000256" key="10">
    <source>
        <dbReference type="ARBA" id="ARBA00022723"/>
    </source>
</evidence>
<evidence type="ECO:0000256" key="4">
    <source>
        <dbReference type="ARBA" id="ARBA00009119"/>
    </source>
</evidence>
<comment type="similarity">
    <text evidence="4">Belongs to the SINA (Seven in absentia) family.</text>
</comment>
<evidence type="ECO:0000256" key="22">
    <source>
        <dbReference type="SAM" id="Phobius"/>
    </source>
</evidence>
<dbReference type="SUPFAM" id="SSF56112">
    <property type="entry name" value="Protein kinase-like (PK-like)"/>
    <property type="match status" value="2"/>
</dbReference>
<dbReference type="GO" id="GO:0000723">
    <property type="term" value="P:telomere maintenance"/>
    <property type="evidence" value="ECO:0007669"/>
    <property type="project" value="TreeGrafter"/>
</dbReference>
<dbReference type="GO" id="GO:0004674">
    <property type="term" value="F:protein serine/threonine kinase activity"/>
    <property type="evidence" value="ECO:0007669"/>
    <property type="project" value="UniProtKB-KW"/>
</dbReference>
<dbReference type="InterPro" id="IPR013010">
    <property type="entry name" value="Znf_SIAH"/>
</dbReference>
<evidence type="ECO:0000256" key="3">
    <source>
        <dbReference type="ARBA" id="ARBA00004906"/>
    </source>
</evidence>
<evidence type="ECO:0000256" key="20">
    <source>
        <dbReference type="ARBA" id="ARBA00024420"/>
    </source>
</evidence>
<evidence type="ECO:0000256" key="17">
    <source>
        <dbReference type="ARBA" id="ARBA00022840"/>
    </source>
</evidence>
<dbReference type="InterPro" id="IPR016024">
    <property type="entry name" value="ARM-type_fold"/>
</dbReference>
<evidence type="ECO:0000256" key="8">
    <source>
        <dbReference type="ARBA" id="ARBA00022527"/>
    </source>
</evidence>
<dbReference type="Pfam" id="PF02259">
    <property type="entry name" value="FAT"/>
    <property type="match status" value="1"/>
</dbReference>
<dbReference type="Pfam" id="PF00454">
    <property type="entry name" value="PI3_PI4_kinase"/>
    <property type="match status" value="2"/>
</dbReference>
<dbReference type="InterPro" id="IPR049548">
    <property type="entry name" value="Sina-like_RING"/>
</dbReference>
<reference evidence="23" key="1">
    <citation type="submission" date="2020-11" db="EMBL/GenBank/DDBJ databases">
        <authorList>
            <person name="Tran Van P."/>
        </authorList>
    </citation>
    <scope>NUCLEOTIDE SEQUENCE</scope>
</reference>
<evidence type="ECO:0000256" key="18">
    <source>
        <dbReference type="ARBA" id="ARBA00023204"/>
    </source>
</evidence>
<dbReference type="InterPro" id="IPR013083">
    <property type="entry name" value="Znf_RING/FYVE/PHD"/>
</dbReference>
<dbReference type="PROSITE" id="PS51189">
    <property type="entry name" value="FAT"/>
    <property type="match status" value="1"/>
</dbReference>
<keyword evidence="15" id="KW-0833">Ubl conjugation pathway</keyword>
<dbReference type="GO" id="GO:0006281">
    <property type="term" value="P:DNA repair"/>
    <property type="evidence" value="ECO:0007669"/>
    <property type="project" value="UniProtKB-KW"/>
</dbReference>
<protein>
    <recommendedName>
        <fullName evidence="20">Serine/threonine-protein kinase ATR</fullName>
        <ecNumber evidence="6">2.3.2.27</ecNumber>
        <ecNumber evidence="7">2.7.11.1</ecNumber>
    </recommendedName>
</protein>
<dbReference type="Pfam" id="PF02260">
    <property type="entry name" value="FATC"/>
    <property type="match status" value="1"/>
</dbReference>
<dbReference type="EMBL" id="OB661233">
    <property type="protein sequence ID" value="CAD7227724.1"/>
    <property type="molecule type" value="Genomic_DNA"/>
</dbReference>
<keyword evidence="17" id="KW-0067">ATP-binding</keyword>
<feature type="region of interest" description="Disordered" evidence="21">
    <location>
        <begin position="1639"/>
        <end position="1666"/>
    </location>
</feature>
<dbReference type="Gene3D" id="3.30.40.10">
    <property type="entry name" value="Zinc/RING finger domain, C3HC4 (zinc finger)"/>
    <property type="match status" value="1"/>
</dbReference>
<dbReference type="GO" id="GO:0005634">
    <property type="term" value="C:nucleus"/>
    <property type="evidence" value="ECO:0007669"/>
    <property type="project" value="UniProtKB-SubCell"/>
</dbReference>
<evidence type="ECO:0000313" key="23">
    <source>
        <dbReference type="EMBL" id="CAD7227724.1"/>
    </source>
</evidence>
<keyword evidence="19" id="KW-0539">Nucleus</keyword>
<dbReference type="InterPro" id="IPR003152">
    <property type="entry name" value="FATC_dom"/>
</dbReference>
<keyword evidence="13" id="KW-0863">Zinc-finger</keyword>
<dbReference type="InterPro" id="IPR050517">
    <property type="entry name" value="DDR_Repair_Kinase"/>
</dbReference>
<dbReference type="Pfam" id="PF25030">
    <property type="entry name" value="M-HEAT_ATR"/>
    <property type="match status" value="1"/>
</dbReference>
<name>A0A7R8ZPR0_9CRUS</name>
<feature type="transmembrane region" description="Helical" evidence="22">
    <location>
        <begin position="2231"/>
        <end position="2252"/>
    </location>
</feature>
<evidence type="ECO:0000256" key="5">
    <source>
        <dbReference type="ARBA" id="ARBA00010769"/>
    </source>
</evidence>
<dbReference type="PROSITE" id="PS51081">
    <property type="entry name" value="ZF_SIAH"/>
    <property type="match status" value="1"/>
</dbReference>
<dbReference type="PANTHER" id="PTHR11139:SF69">
    <property type="entry name" value="SERINE_THREONINE-PROTEIN KINASE ATR"/>
    <property type="match status" value="1"/>
</dbReference>
<dbReference type="Pfam" id="PF08064">
    <property type="entry name" value="UME"/>
    <property type="match status" value="1"/>
</dbReference>
<dbReference type="SMART" id="SM01343">
    <property type="entry name" value="FATC"/>
    <property type="match status" value="1"/>
</dbReference>
<dbReference type="UniPathway" id="UPA00143"/>
<dbReference type="PANTHER" id="PTHR11139">
    <property type="entry name" value="ATAXIA TELANGIECTASIA MUTATED ATM -RELATED"/>
    <property type="match status" value="1"/>
</dbReference>
<keyword evidence="22" id="KW-0472">Membrane</keyword>
<dbReference type="SMART" id="SM00802">
    <property type="entry name" value="UME"/>
    <property type="match status" value="1"/>
</dbReference>
<dbReference type="Gene3D" id="3.30.1010.10">
    <property type="entry name" value="Phosphatidylinositol 3-kinase Catalytic Subunit, Chain A, domain 4"/>
    <property type="match status" value="1"/>
</dbReference>
<dbReference type="GO" id="GO:0005524">
    <property type="term" value="F:ATP binding"/>
    <property type="evidence" value="ECO:0007669"/>
    <property type="project" value="UniProtKB-KW"/>
</dbReference>
<organism evidence="23">
    <name type="scientific">Cyprideis torosa</name>
    <dbReference type="NCBI Taxonomy" id="163714"/>
    <lineage>
        <taxon>Eukaryota</taxon>
        <taxon>Metazoa</taxon>
        <taxon>Ecdysozoa</taxon>
        <taxon>Arthropoda</taxon>
        <taxon>Crustacea</taxon>
        <taxon>Oligostraca</taxon>
        <taxon>Ostracoda</taxon>
        <taxon>Podocopa</taxon>
        <taxon>Podocopida</taxon>
        <taxon>Cytherocopina</taxon>
        <taxon>Cytheroidea</taxon>
        <taxon>Cytherideidae</taxon>
        <taxon>Cyprideis</taxon>
    </lineage>
</organism>
<evidence type="ECO:0000256" key="13">
    <source>
        <dbReference type="ARBA" id="ARBA00022771"/>
    </source>
</evidence>
<dbReference type="Pfam" id="PF21362">
    <property type="entry name" value="Sina_RING"/>
    <property type="match status" value="1"/>
</dbReference>
<dbReference type="InterPro" id="IPR000403">
    <property type="entry name" value="PI3/4_kinase_cat_dom"/>
</dbReference>
<dbReference type="InterPro" id="IPR057564">
    <property type="entry name" value="HEAT_ATR"/>
</dbReference>
<feature type="region of interest" description="Disordered" evidence="21">
    <location>
        <begin position="1944"/>
        <end position="1968"/>
    </location>
</feature>
<keyword evidence="12" id="KW-0227">DNA damage</keyword>
<dbReference type="EC" id="2.7.11.1" evidence="7"/>
<comment type="subcellular location">
    <subcellularLocation>
        <location evidence="2">Nucleus</location>
    </subcellularLocation>
</comment>
<dbReference type="OrthoDB" id="381190at2759"/>
<dbReference type="SUPFAM" id="SSF49599">
    <property type="entry name" value="TRAF domain-like"/>
    <property type="match status" value="1"/>
</dbReference>
<dbReference type="EC" id="2.3.2.27" evidence="6"/>
<dbReference type="Gene3D" id="1.10.1070.11">
    <property type="entry name" value="Phosphatidylinositol 3-/4-kinase, catalytic domain"/>
    <property type="match status" value="2"/>
</dbReference>
<dbReference type="GO" id="GO:0000077">
    <property type="term" value="P:DNA damage checkpoint signaling"/>
    <property type="evidence" value="ECO:0007669"/>
    <property type="project" value="TreeGrafter"/>
</dbReference>
<evidence type="ECO:0000256" key="6">
    <source>
        <dbReference type="ARBA" id="ARBA00012483"/>
    </source>
</evidence>
<dbReference type="PROSITE" id="PS50290">
    <property type="entry name" value="PI3_4_KINASE_3"/>
    <property type="match status" value="1"/>
</dbReference>
<comment type="pathway">
    <text evidence="3">Protein modification; protein ubiquitination.</text>
</comment>
<feature type="compositionally biased region" description="Polar residues" evidence="21">
    <location>
        <begin position="1639"/>
        <end position="1658"/>
    </location>
</feature>
<dbReference type="SUPFAM" id="SSF48371">
    <property type="entry name" value="ARM repeat"/>
    <property type="match status" value="1"/>
</dbReference>
<dbReference type="InterPro" id="IPR047104">
    <property type="entry name" value="BLTP1_N"/>
</dbReference>
<dbReference type="Pfam" id="PF20413">
    <property type="entry name" value="BLTP1_N"/>
    <property type="match status" value="2"/>
</dbReference>
<evidence type="ECO:0000256" key="16">
    <source>
        <dbReference type="ARBA" id="ARBA00022833"/>
    </source>
</evidence>
<evidence type="ECO:0000256" key="9">
    <source>
        <dbReference type="ARBA" id="ARBA00022679"/>
    </source>
</evidence>
<keyword evidence="18" id="KW-0234">DNA repair</keyword>
<dbReference type="SUPFAM" id="SSF48452">
    <property type="entry name" value="TPR-like"/>
    <property type="match status" value="1"/>
</dbReference>
<keyword evidence="11" id="KW-0547">Nucleotide-binding</keyword>
<evidence type="ECO:0000256" key="11">
    <source>
        <dbReference type="ARBA" id="ARBA00022741"/>
    </source>
</evidence>
<comment type="similarity">
    <text evidence="5">Belongs to the PI3/PI4-kinase family. ATM subfamily.</text>
</comment>
<dbReference type="InterPro" id="IPR018936">
    <property type="entry name" value="PI3/4_kinase_CS"/>
</dbReference>
<sequence>MTREVPLSIKKLASAMGLQNPREVFHLHRKRLLRRVGKEFSELFVKHPIPVFTQLAEMFDFELRQFLDAYFNHLIPYVVVACSKHSDETALENFVRATSSGCERHQLLRKHSKQVIAYIVTSTTFTTEEIDKAFRFLKQQSRQSWETLTRPGDLSLLVELMLNFSYNPDGVMAALNMVYSTSDQVRKFEKSEIAVRMAPQVLGIISNLHRMLHNSLIPFTEKSSIITALDALIDLIGKKHVAPIRHKLVAVLKRVLIIEVGLFPMLCLKLWKTFIKNLHVSLLASLTAEITASLVPYLYFKPVEAASLIHTMVVSNAKELQQQVGWVDLEFLPQDIPELDRVWEQLRIWREKSAIHDHLVSVLKRFPASLPKENSTLALYGLSKLKSTLLKFQKELTSLIMEGGFTHEMFTRVLETLGGMTGSDVDTDVLFSVGQCLGVLGAIDPSRLNTTMASSTYSFTFYPNITEPKMIQDLLNSVCQLYCSAETTELQNQCEYAIQQMLRAFNLGPGKTSGEYAFIWSSLPPEMETVLRPLCSSKYAYNSEVFTPPIYRPDLSVMDFQGHWYSFLVSIAQDEGAKKVLSAYLPLSVKGLQPVLPLIPYALAYAVLGGTDENRAQIIQEIKSVIRDAAQDDWTSSKTNNSHAIMEALFPSLDHLRKLVCHLQEQVTEAELQTNKNARKQNPITSPEIQLLEGFLKQLPERQLAVAAFKCGLYRRCLFHWENHLQKQPDDLSASFEEIQSAYLHLNDEDGVLGIAGKRKEVRSLKEWAIESEINGDLQTAYATYDIVLRSSKLTAKERAKLFKGRFRCHLQLGPLSQVMLEAEKASQKWPDLSNQMQEYYVEAAWRLAQWDDLDKALKEFNSDATPRLSNGGMPWSKHVGHLFSFARQGHWEEFQRQKKEAVLQETKRMLSVSLEPGSYGMLYGRFLNLHMLSDIEYGVEKFLGSESTLVLSNENEVEKIFEAWEAREKILQPNMSTLESVLNIRRTLLLLGIHALGSGEITLAEKSGSPVRKRLIQRLGESWLQGAKMARKSSHFIRACTHIQEASTILGDCPAVTVELAKYHWNKADQNMAIQTLDRGLQRFFSHIPITKNRLDEALNGNLSAEGTPLDGDKIQAAKMKFLLTKYCETAGFWDSKTVIDRFNEVILLHNKWEKAYFHLASATERYVEENPAEQNRFLPLCVEDYFRALRHGNSFVYQALPKLLTLFLDFGSKIHAEENTATESDKKALTRLTKSVQTGCEILPHYKVFTAFPQLVSRICHSQPEVFSCLKDIISRLLAAMPERTIWSIIAVQQSSYPIRKLRCEQITRAATKLSPGFQKFLTDVLEFANALIGLANKPLPNSRKTTLSLSRDYPTLLNLLKDPTFTRILIPFQRQMSLTLPRCNPREKDFDPFDNVKVYISGFEDTVNTMHSLVRPKKLTLRGSDGKQYSLLAKPKDDLRKDCRLMEFNSLVNRCLARDPAARRRGLHINTYSVVPLNEEVGFVEWVPNLTPMRGIICKFYKEMGIYMNQALNFKPFKEIDKKPQAERKEIYHQQLLPAHPSVLYKWFPRNFPDAKACYEARLSYARTAAVMSMIGYIVGLGDRHGENILFNSSNGEVLHVDFSCLFNKSRTQFPPSAEANPVSSLSRIEPSFLPQQSRTQFPPSAESNPVSSFSRGEPSFLPQQSRTQPFLVFFIDVVAQNGETLTVPEKVPFRLTRQMVEAMGCTGFEGPFRQACEATLKVVRDQKGSFMSVLKPFIHDPLVEWTKTTDSRKGTGEIVNEKGKYNEKPVLLKPCRVQAVAHVSEIERRIEGRVRRFRASANKSGPLSIQGQVNWLISEATDEDNLADMFIGWAAFLFHSVERAKDGRMGWISYVTYYNSRAVGVIVTCILRRFMKPGTEINIDLTRGPTRLRMLLNGLELHVYNRSQLYSSLETLFGLEEILIPPDTPAGTLWNMLRRGKNNSRTSRSGSTGTASSPGAEAKGTTKDSWWIRWRDFFPVVKVELSSSRAVFGNRLLPTTLSLSVEEARCVYSSKTSQNPLDYFMHTITGEVEGFKVMLSPSPKYTGPVDIPPRFMGEGFVTMATNKGNFYYYWDEPGVVPAPNDKIFEDVLDQAVLEVPPVWGMQLKCSKKLDVSYGPWADRQRDALFRFFYPSSYETQVPSSPLPPGSQRSCVAFDLRLSLIDRNDGGQIDLLFTIEELARSNPLFYPRNPWILVLNLMICLFFVLAVSSLTVICEERFPEHCRFIMAFGAIFVLVHLLLAIATAIRMAAFIPRTKEEETQALHLQMGPGSYLDAYIPLTIGPEGYRNKITGTIMHVEATTSLLYRHLLECETLEFTVTYDHPLHWNGHQECNVALTACKASADLIMAHKLFVQDLLQDWSSTDRSDVLSFVPYTYKISLSLQQCEVVLPANQYNWIDCGSQQAENECSSRSACGGGGMASEQSRRRGVTIRNRTEAGVSGKCEPSRDTYVNALDILERFRCTSCKEITPPPIPQCKMGHLICVDCRNNLNSCPKCQCPISAQRNIAMEAVSEVIPFPCKYNKFGCGEYYLLRDKNRHEEVCKCQPFTCPFCERKIPGNSVALLEHIRQSHPDKTILESTLESPINIPQLRELRRQQEPFTESVMLRSQDKLFVFSTYYDPPRCLWSFMIHIFEGMHISMNPAAENSYKYRLEFSRETKKLVYDGVAIPWSIPIETVAQQNKCLSLNDDFFINGFYGGTVKVQMIKR</sequence>
<dbReference type="InterPro" id="IPR011990">
    <property type="entry name" value="TPR-like_helical_dom_sf"/>
</dbReference>
<keyword evidence="9" id="KW-0808">Transferase</keyword>
<keyword evidence="22" id="KW-0812">Transmembrane</keyword>
<evidence type="ECO:0000256" key="1">
    <source>
        <dbReference type="ARBA" id="ARBA00000900"/>
    </source>
</evidence>
<evidence type="ECO:0000256" key="14">
    <source>
        <dbReference type="ARBA" id="ARBA00022777"/>
    </source>
</evidence>
<evidence type="ECO:0000256" key="19">
    <source>
        <dbReference type="ARBA" id="ARBA00023242"/>
    </source>
</evidence>
<keyword evidence="16" id="KW-0862">Zinc</keyword>
<dbReference type="GO" id="GO:0061630">
    <property type="term" value="F:ubiquitin protein ligase activity"/>
    <property type="evidence" value="ECO:0007669"/>
    <property type="project" value="UniProtKB-EC"/>
</dbReference>
<proteinExistence type="inferred from homology"/>
<evidence type="ECO:0000256" key="12">
    <source>
        <dbReference type="ARBA" id="ARBA00022763"/>
    </source>
</evidence>